<dbReference type="AlphaFoldDB" id="A0A7I8IH96"/>
<dbReference type="PANTHER" id="PTHR34196:SF2">
    <property type="entry name" value="OS02G0697700 PROTEIN"/>
    <property type="match status" value="1"/>
</dbReference>
<reference evidence="1" key="1">
    <citation type="submission" date="2019-12" db="EMBL/GenBank/DDBJ databases">
        <authorList>
            <person name="Scholz U."/>
            <person name="Mascher M."/>
            <person name="Fiebig A."/>
        </authorList>
    </citation>
    <scope>NUCLEOTIDE SEQUENCE</scope>
</reference>
<evidence type="ECO:0000313" key="2">
    <source>
        <dbReference type="EMBL" id="CAA7393286.1"/>
    </source>
</evidence>
<dbReference type="OrthoDB" id="1909326at2759"/>
<proteinExistence type="predicted"/>
<dbReference type="EMBL" id="LR746266">
    <property type="protein sequence ID" value="CAA7393286.1"/>
    <property type="molecule type" value="Genomic_DNA"/>
</dbReference>
<evidence type="ECO:0000313" key="3">
    <source>
        <dbReference type="Proteomes" id="UP000663760"/>
    </source>
</evidence>
<protein>
    <submittedName>
        <fullName evidence="1">Uncharacterized protein</fullName>
    </submittedName>
</protein>
<keyword evidence="3" id="KW-1185">Reference proteome</keyword>
<sequence>MVGIFSRLYGGRSGHRRTQSAIEVGATSRPSGPAIASTSAASASSHGMEIYVEFKPVEHPTEPLDHAQPLKCPLPEPSIINDGRIWKERMSANAQARTDILPIMKESSSLESEASRLRAKHLILPSFSAPEHKILNLLEECNNPA</sequence>
<evidence type="ECO:0000313" key="1">
    <source>
        <dbReference type="EMBL" id="CAA2617555.1"/>
    </source>
</evidence>
<organism evidence="1">
    <name type="scientific">Spirodela intermedia</name>
    <name type="common">Intermediate duckweed</name>
    <dbReference type="NCBI Taxonomy" id="51605"/>
    <lineage>
        <taxon>Eukaryota</taxon>
        <taxon>Viridiplantae</taxon>
        <taxon>Streptophyta</taxon>
        <taxon>Embryophyta</taxon>
        <taxon>Tracheophyta</taxon>
        <taxon>Spermatophyta</taxon>
        <taxon>Magnoliopsida</taxon>
        <taxon>Liliopsida</taxon>
        <taxon>Araceae</taxon>
        <taxon>Lemnoideae</taxon>
        <taxon>Spirodela</taxon>
    </lineage>
</organism>
<accession>A0A7I8IH96</accession>
<name>A0A7I8IH96_SPIIN</name>
<dbReference type="PANTHER" id="PTHR34196">
    <property type="entry name" value="OS02G0697700 PROTEIN"/>
    <property type="match status" value="1"/>
</dbReference>
<dbReference type="EMBL" id="LR743590">
    <property type="protein sequence ID" value="CAA2617555.1"/>
    <property type="molecule type" value="Genomic_DNA"/>
</dbReference>
<dbReference type="Proteomes" id="UP000663760">
    <property type="component" value="Chromosome 3"/>
</dbReference>
<gene>
    <name evidence="1" type="ORF">SI7747_03003719</name>
    <name evidence="2" type="ORF">SI8410_03004056</name>
</gene>